<dbReference type="AlphaFoldDB" id="A0A412HAU5"/>
<comment type="caution">
    <text evidence="1">The sequence shown here is derived from an EMBL/GenBank/DDBJ whole genome shotgun (WGS) entry which is preliminary data.</text>
</comment>
<proteinExistence type="predicted"/>
<protein>
    <submittedName>
        <fullName evidence="1">Uncharacterized protein</fullName>
    </submittedName>
</protein>
<dbReference type="EMBL" id="QRUY01000001">
    <property type="protein sequence ID" value="RGS10630.1"/>
    <property type="molecule type" value="Genomic_DNA"/>
</dbReference>
<dbReference type="Proteomes" id="UP000285750">
    <property type="component" value="Unassembled WGS sequence"/>
</dbReference>
<evidence type="ECO:0000313" key="1">
    <source>
        <dbReference type="EMBL" id="RGS10630.1"/>
    </source>
</evidence>
<reference evidence="1 2" key="1">
    <citation type="submission" date="2018-08" db="EMBL/GenBank/DDBJ databases">
        <title>A genome reference for cultivated species of the human gut microbiota.</title>
        <authorList>
            <person name="Zou Y."/>
            <person name="Xue W."/>
            <person name="Luo G."/>
        </authorList>
    </citation>
    <scope>NUCLEOTIDE SEQUENCE [LARGE SCALE GENOMIC DNA]</scope>
    <source>
        <strain evidence="1 2">AF24-16AC</strain>
    </source>
</reference>
<dbReference type="RefSeq" id="WP_118430415.1">
    <property type="nucleotide sequence ID" value="NZ_JAQCWP010000018.1"/>
</dbReference>
<organism evidence="1 2">
    <name type="scientific">Phocaeicola plebeius</name>
    <dbReference type="NCBI Taxonomy" id="310297"/>
    <lineage>
        <taxon>Bacteria</taxon>
        <taxon>Pseudomonadati</taxon>
        <taxon>Bacteroidota</taxon>
        <taxon>Bacteroidia</taxon>
        <taxon>Bacteroidales</taxon>
        <taxon>Bacteroidaceae</taxon>
        <taxon>Phocaeicola</taxon>
    </lineage>
</organism>
<evidence type="ECO:0000313" key="2">
    <source>
        <dbReference type="Proteomes" id="UP000285750"/>
    </source>
</evidence>
<sequence>MKRVKVKIETSVETMLGDKPVNEFLSDDADICHTSLEYSTSKNEGCEKLYENGEYEDYRNDMIDRVTVLEGAICRILDLLEN</sequence>
<accession>A0A412HAU5</accession>
<gene>
    <name evidence="1" type="ORF">DWY14_00375</name>
</gene>
<name>A0A412HAU5_9BACT</name>